<dbReference type="SUPFAM" id="SSF49464">
    <property type="entry name" value="Carboxypeptidase regulatory domain-like"/>
    <property type="match status" value="1"/>
</dbReference>
<keyword evidence="2" id="KW-1185">Reference proteome</keyword>
<evidence type="ECO:0000313" key="1">
    <source>
        <dbReference type="EMBL" id="REE83715.1"/>
    </source>
</evidence>
<comment type="caution">
    <text evidence="1">The sequence shown here is derived from an EMBL/GenBank/DDBJ whole genome shotgun (WGS) entry which is preliminary data.</text>
</comment>
<keyword evidence="1" id="KW-0645">Protease</keyword>
<dbReference type="GO" id="GO:0004180">
    <property type="term" value="F:carboxypeptidase activity"/>
    <property type="evidence" value="ECO:0007669"/>
    <property type="project" value="UniProtKB-KW"/>
</dbReference>
<sequence length="134" mass="15165">MCVMRFFIITFFFFISLQNFGQSFKMSSLIDDYNRNGEIEGVVFDGENESEPLIFAEVFVKETNMAVVTEIDGSFKLSLKPGKYSLLFSFIGYKSIEIKNIEVSSSSTIKLNQVLNALKIETSISEINTILKAK</sequence>
<accession>A0A3D9S4F5</accession>
<dbReference type="OrthoDB" id="9768470at2"/>
<dbReference type="Pfam" id="PF13715">
    <property type="entry name" value="CarbopepD_reg_2"/>
    <property type="match status" value="1"/>
</dbReference>
<reference evidence="1 2" key="1">
    <citation type="submission" date="2018-08" db="EMBL/GenBank/DDBJ databases">
        <title>Genomic Encyclopedia of Type Strains, Phase III (KMG-III): the genomes of soil and plant-associated and newly described type strains.</title>
        <authorList>
            <person name="Whitman W."/>
        </authorList>
    </citation>
    <scope>NUCLEOTIDE SEQUENCE [LARGE SCALE GENOMIC DNA]</scope>
    <source>
        <strain evidence="1 2">325-5</strain>
    </source>
</reference>
<dbReference type="EMBL" id="QTTQ01000009">
    <property type="protein sequence ID" value="REE83715.1"/>
    <property type="molecule type" value="Genomic_DNA"/>
</dbReference>
<protein>
    <submittedName>
        <fullName evidence="1">Carboxypeptidase-like protein</fullName>
    </submittedName>
</protein>
<keyword evidence="1" id="KW-0121">Carboxypeptidase</keyword>
<gene>
    <name evidence="1" type="ORF">BX611_1010</name>
</gene>
<dbReference type="Gene3D" id="2.60.40.1120">
    <property type="entry name" value="Carboxypeptidase-like, regulatory domain"/>
    <property type="match status" value="1"/>
</dbReference>
<organism evidence="1 2">
    <name type="scientific">Lutibacter oceani</name>
    <dbReference type="NCBI Taxonomy" id="1853311"/>
    <lineage>
        <taxon>Bacteria</taxon>
        <taxon>Pseudomonadati</taxon>
        <taxon>Bacteroidota</taxon>
        <taxon>Flavobacteriia</taxon>
        <taxon>Flavobacteriales</taxon>
        <taxon>Flavobacteriaceae</taxon>
        <taxon>Lutibacter</taxon>
    </lineage>
</organism>
<dbReference type="Proteomes" id="UP000256429">
    <property type="component" value="Unassembled WGS sequence"/>
</dbReference>
<dbReference type="AlphaFoldDB" id="A0A3D9S4F5"/>
<keyword evidence="1" id="KW-0378">Hydrolase</keyword>
<proteinExistence type="predicted"/>
<name>A0A3D9S4F5_9FLAO</name>
<evidence type="ECO:0000313" key="2">
    <source>
        <dbReference type="Proteomes" id="UP000256429"/>
    </source>
</evidence>
<dbReference type="InterPro" id="IPR008969">
    <property type="entry name" value="CarboxyPept-like_regulatory"/>
</dbReference>